<keyword evidence="4" id="KW-1185">Reference proteome</keyword>
<evidence type="ECO:0000313" key="3">
    <source>
        <dbReference type="EMBL" id="KAK9754029.1"/>
    </source>
</evidence>
<organism evidence="3 4">
    <name type="scientific">Popillia japonica</name>
    <name type="common">Japanese beetle</name>
    <dbReference type="NCBI Taxonomy" id="7064"/>
    <lineage>
        <taxon>Eukaryota</taxon>
        <taxon>Metazoa</taxon>
        <taxon>Ecdysozoa</taxon>
        <taxon>Arthropoda</taxon>
        <taxon>Hexapoda</taxon>
        <taxon>Insecta</taxon>
        <taxon>Pterygota</taxon>
        <taxon>Neoptera</taxon>
        <taxon>Endopterygota</taxon>
        <taxon>Coleoptera</taxon>
        <taxon>Polyphaga</taxon>
        <taxon>Scarabaeiformia</taxon>
        <taxon>Scarabaeidae</taxon>
        <taxon>Rutelinae</taxon>
        <taxon>Popillia</taxon>
    </lineage>
</organism>
<dbReference type="InterPro" id="IPR013087">
    <property type="entry name" value="Znf_C2H2_type"/>
</dbReference>
<dbReference type="SMART" id="SM00355">
    <property type="entry name" value="ZnF_C2H2"/>
    <property type="match status" value="5"/>
</dbReference>
<accession>A0AAW1N631</accession>
<protein>
    <recommendedName>
        <fullName evidence="2">C2H2-type domain-containing protein</fullName>
    </recommendedName>
</protein>
<evidence type="ECO:0000259" key="2">
    <source>
        <dbReference type="PROSITE" id="PS00028"/>
    </source>
</evidence>
<feature type="domain" description="C2H2-type" evidence="2">
    <location>
        <begin position="226"/>
        <end position="248"/>
    </location>
</feature>
<proteinExistence type="predicted"/>
<feature type="region of interest" description="Disordered" evidence="1">
    <location>
        <begin position="486"/>
        <end position="522"/>
    </location>
</feature>
<dbReference type="Proteomes" id="UP001458880">
    <property type="component" value="Unassembled WGS sequence"/>
</dbReference>
<sequence length="544" mass="60018">MIFTLPHKVPNLISQANNGNGPKFPFIITSVTSLAKKTSPIAITPKNNGNGPKFPFIITSVTSLAKKTSPIAITPKIPPPLTSISTAPAENVSNLTTTSTNLNPITVTAVNTASAKTHTISSPMQTNPVPIILNPLAPENQAKIQLPVITSIEPSEDPAPHQLTASDKGVRPPAGVVNVSLVGNDGSTLTLQDIPLTLQERYTPRKSTPVYVEMFADDVVAHFYKCPQYNCCFSCDKPQEFLQHLGTHPESNPQYNCCFSCDKPQEFLQHLGTHPESNSTYVPCLYCDYKTSFKMYLIHLEVQHSNCEFSCGKCFYRATNSAFVVAHNRAKHKDKAVVVRTPRENMPSRKTPTKLVPIKSILKHYICGQPGCNLKTVFSSVYHEHVKAQHGHVVKLPCGVCRSPHGNSIGHWASHGIFTYHCRYCPTGSNTYGVVLNHQAFLHPKMDYCIIQRKFMPNPNFPERTAASYRVEDDATYDRLTLIYGGPTDNLSNDSPKLSEEPAPPQITVTNQIPDNGPQDHDLLFLDMQDLQNDPPLNNSSSPE</sequence>
<evidence type="ECO:0000313" key="4">
    <source>
        <dbReference type="Proteomes" id="UP001458880"/>
    </source>
</evidence>
<name>A0AAW1N631_POPJA</name>
<comment type="caution">
    <text evidence="3">The sequence shown here is derived from an EMBL/GenBank/DDBJ whole genome shotgun (WGS) entry which is preliminary data.</text>
</comment>
<evidence type="ECO:0000256" key="1">
    <source>
        <dbReference type="SAM" id="MobiDB-lite"/>
    </source>
</evidence>
<dbReference type="AlphaFoldDB" id="A0AAW1N631"/>
<dbReference type="PROSITE" id="PS00028">
    <property type="entry name" value="ZINC_FINGER_C2H2_1"/>
    <property type="match status" value="1"/>
</dbReference>
<reference evidence="3 4" key="1">
    <citation type="journal article" date="2024" name="BMC Genomics">
        <title>De novo assembly and annotation of Popillia japonica's genome with initial clues to its potential as an invasive pest.</title>
        <authorList>
            <person name="Cucini C."/>
            <person name="Boschi S."/>
            <person name="Funari R."/>
            <person name="Cardaioli E."/>
            <person name="Iannotti N."/>
            <person name="Marturano G."/>
            <person name="Paoli F."/>
            <person name="Bruttini M."/>
            <person name="Carapelli A."/>
            <person name="Frati F."/>
            <person name="Nardi F."/>
        </authorList>
    </citation>
    <scope>NUCLEOTIDE SEQUENCE [LARGE SCALE GENOMIC DNA]</scope>
    <source>
        <strain evidence="3">DMR45628</strain>
    </source>
</reference>
<dbReference type="EMBL" id="JASPKY010000009">
    <property type="protein sequence ID" value="KAK9754029.1"/>
    <property type="molecule type" value="Genomic_DNA"/>
</dbReference>
<gene>
    <name evidence="3" type="ORF">QE152_g1564</name>
</gene>